<dbReference type="EMBL" id="CP015103">
    <property type="protein sequence ID" value="ASJ08660.1"/>
    <property type="molecule type" value="Genomic_DNA"/>
</dbReference>
<sequence length="229" mass="25121">MGMGWREPLLSVTVTAMVGSVAWIAVQLNPYAGAVLFFAAIAAPLLLFRRYYRNHVHGIALFVPAAIVIIVLLYPPPAAGPNIHFGLHEITYCWGLEGDPWPLDENAEVVYSCRVYVNYTRIHVSGIAWKETVVELPVRGGFVILWEPRERMEQAYLRAVGIAEKAGYKITVEDFGNRDGRIHDVLLAKGSKCVYIGEFRILGGGLAVVLAEGPCSGVMPFALPEGRGV</sequence>
<accession>A0A2Z2MXJ9</accession>
<keyword evidence="1" id="KW-0812">Transmembrane</keyword>
<feature type="transmembrane region" description="Helical" evidence="1">
    <location>
        <begin position="7"/>
        <end position="25"/>
    </location>
</feature>
<name>A0A2Z2MXJ9_9EURY</name>
<protein>
    <submittedName>
        <fullName evidence="2">Uncharacterized protein</fullName>
    </submittedName>
</protein>
<dbReference type="AlphaFoldDB" id="A0A2Z2MXJ9"/>
<evidence type="ECO:0000313" key="2">
    <source>
        <dbReference type="EMBL" id="ASJ08660.1"/>
    </source>
</evidence>
<gene>
    <name evidence="2" type="ORF">A3L11_05235</name>
</gene>
<feature type="transmembrane region" description="Helical" evidence="1">
    <location>
        <begin position="31"/>
        <end position="48"/>
    </location>
</feature>
<keyword evidence="1" id="KW-1133">Transmembrane helix</keyword>
<evidence type="ECO:0000313" key="3">
    <source>
        <dbReference type="Proteomes" id="UP000250125"/>
    </source>
</evidence>
<proteinExistence type="predicted"/>
<reference evidence="2 3" key="1">
    <citation type="submission" date="2016-04" db="EMBL/GenBank/DDBJ databases">
        <title>Complete genome sequence of Thermococcus siculi type strain RG-20.</title>
        <authorList>
            <person name="Oger P.M."/>
        </authorList>
    </citation>
    <scope>NUCLEOTIDE SEQUENCE [LARGE SCALE GENOMIC DNA]</scope>
    <source>
        <strain evidence="2 3">RG-20</strain>
    </source>
</reference>
<dbReference type="Proteomes" id="UP000250125">
    <property type="component" value="Chromosome"/>
</dbReference>
<evidence type="ECO:0000256" key="1">
    <source>
        <dbReference type="SAM" id="Phobius"/>
    </source>
</evidence>
<feature type="transmembrane region" description="Helical" evidence="1">
    <location>
        <begin position="55"/>
        <end position="74"/>
    </location>
</feature>
<organism evidence="2 3">
    <name type="scientific">Thermococcus siculi</name>
    <dbReference type="NCBI Taxonomy" id="72803"/>
    <lineage>
        <taxon>Archaea</taxon>
        <taxon>Methanobacteriati</taxon>
        <taxon>Methanobacteriota</taxon>
        <taxon>Thermococci</taxon>
        <taxon>Thermococcales</taxon>
        <taxon>Thermococcaceae</taxon>
        <taxon>Thermococcus</taxon>
    </lineage>
</organism>
<keyword evidence="3" id="KW-1185">Reference proteome</keyword>
<dbReference type="KEGG" id="tsl:A3L11_05235"/>
<keyword evidence="1" id="KW-0472">Membrane</keyword>